<dbReference type="Pfam" id="PF16462">
    <property type="entry name" value="Phage_TAC_14"/>
    <property type="match status" value="1"/>
</dbReference>
<dbReference type="RefSeq" id="WP_101135309.1">
    <property type="nucleotide sequence ID" value="NZ_PITP01000752.1"/>
</dbReference>
<name>A0AAP8HTL5_ECOLX</name>
<gene>
    <name evidence="1" type="ORF">CWS33_30845</name>
</gene>
<protein>
    <submittedName>
        <fullName evidence="1">Phage tail protein</fullName>
    </submittedName>
</protein>
<sequence>MSEKYDLKALKAALLKSDDHVIETQIFGAKAFIRRLKAAELQENEDGMKAAIDSGDMSKAAQLNVQLLLSCLMTPDGKRI</sequence>
<reference evidence="1 2" key="1">
    <citation type="submission" date="2017-12" db="EMBL/GenBank/DDBJ databases">
        <title>Rapid rising of carbapenem-resistant Enterobacteriaceae(CRE) and emergence of colistin resistance genemcr-1 in CRE in the hospital of Henan, China.</title>
        <authorList>
            <person name="Sun Q."/>
            <person name="Zhang R."/>
            <person name="Li Y."/>
            <person name="Shen Y."/>
            <person name="Zhang Y."/>
            <person name="Yang J."/>
            <person name="Shu L."/>
            <person name="Zhou H."/>
            <person name="Wang Y."/>
            <person name="Wang B."/>
            <person name="Shen Z."/>
        </authorList>
    </citation>
    <scope>NUCLEOTIDE SEQUENCE [LARGE SCALE GENOMIC DNA]</scope>
    <source>
        <strain evidence="1 2">3512</strain>
    </source>
</reference>
<accession>A0AAP8HTL5</accession>
<evidence type="ECO:0000313" key="1">
    <source>
        <dbReference type="EMBL" id="PKD78330.1"/>
    </source>
</evidence>
<feature type="non-terminal residue" evidence="1">
    <location>
        <position position="80"/>
    </location>
</feature>
<proteinExistence type="predicted"/>
<comment type="caution">
    <text evidence="1">The sequence shown here is derived from an EMBL/GenBank/DDBJ whole genome shotgun (WGS) entry which is preliminary data.</text>
</comment>
<evidence type="ECO:0000313" key="2">
    <source>
        <dbReference type="Proteomes" id="UP000233549"/>
    </source>
</evidence>
<dbReference type="InterPro" id="IPR024410">
    <property type="entry name" value="Phage_TAC_12"/>
</dbReference>
<dbReference type="EMBL" id="PITP01000752">
    <property type="protein sequence ID" value="PKD78330.1"/>
    <property type="molecule type" value="Genomic_DNA"/>
</dbReference>
<dbReference type="AlphaFoldDB" id="A0AAP8HTL5"/>
<organism evidence="1 2">
    <name type="scientific">Escherichia coli</name>
    <dbReference type="NCBI Taxonomy" id="562"/>
    <lineage>
        <taxon>Bacteria</taxon>
        <taxon>Pseudomonadati</taxon>
        <taxon>Pseudomonadota</taxon>
        <taxon>Gammaproteobacteria</taxon>
        <taxon>Enterobacterales</taxon>
        <taxon>Enterobacteriaceae</taxon>
        <taxon>Escherichia</taxon>
    </lineage>
</organism>
<dbReference type="Proteomes" id="UP000233549">
    <property type="component" value="Unassembled WGS sequence"/>
</dbReference>